<keyword evidence="3" id="KW-1185">Reference proteome</keyword>
<dbReference type="OrthoDB" id="4062651at2759"/>
<gene>
    <name evidence="2" type="ORF">BC936DRAFT_143023</name>
</gene>
<dbReference type="PANTHER" id="PTHR23257">
    <property type="entry name" value="SERINE-THREONINE PROTEIN KINASE"/>
    <property type="match status" value="1"/>
</dbReference>
<dbReference type="Pfam" id="PF00069">
    <property type="entry name" value="Pkinase"/>
    <property type="match status" value="1"/>
</dbReference>
<keyword evidence="2" id="KW-0808">Transferase</keyword>
<dbReference type="GO" id="GO:0005737">
    <property type="term" value="C:cytoplasm"/>
    <property type="evidence" value="ECO:0007669"/>
    <property type="project" value="TreeGrafter"/>
</dbReference>
<dbReference type="EMBL" id="RBNI01025038">
    <property type="protein sequence ID" value="RUO95879.1"/>
    <property type="molecule type" value="Genomic_DNA"/>
</dbReference>
<proteinExistence type="predicted"/>
<dbReference type="Gene3D" id="1.10.510.10">
    <property type="entry name" value="Transferase(Phosphotransferase) domain 1"/>
    <property type="match status" value="1"/>
</dbReference>
<dbReference type="GO" id="GO:0005524">
    <property type="term" value="F:ATP binding"/>
    <property type="evidence" value="ECO:0007669"/>
    <property type="project" value="InterPro"/>
</dbReference>
<dbReference type="InterPro" id="IPR050167">
    <property type="entry name" value="Ser_Thr_protein_kinase"/>
</dbReference>
<feature type="domain" description="Protein kinase" evidence="1">
    <location>
        <begin position="1"/>
        <end position="187"/>
    </location>
</feature>
<evidence type="ECO:0000259" key="1">
    <source>
        <dbReference type="PROSITE" id="PS50011"/>
    </source>
</evidence>
<sequence>MLLVGLSWNEETDKYVMISERANDGSLDDHMFDIPDYRWETIIRCIHEIADSLAEIHRAGIIHRNLHPGNVVMHRGVPYLIDTGLAAHVVRSKGKQGVYGRLAYLPPEVFEGKPYTQSSDVYCLGTIFWQLITGVPPRGIAGSLYRNSREERIPGLLPDIQSIIFDCWNPDPRGRPTAEAVRERILLAYQKRPALFSAMTRNFIKDRREAHLDQLERDLFDITKADAAWADAWARSDDIDLEKAYRKLVAHAWSKSDFFTTFELKKLHRLHAVAMKDDVISFGPSPSPSTSWTPVLKSMFGFFKGPNSP</sequence>
<dbReference type="SUPFAM" id="SSF56112">
    <property type="entry name" value="Protein kinase-like (PK-like)"/>
    <property type="match status" value="1"/>
</dbReference>
<comment type="caution">
    <text evidence="2">The sequence shown here is derived from an EMBL/GenBank/DDBJ whole genome shotgun (WGS) entry which is preliminary data.</text>
</comment>
<dbReference type="InterPro" id="IPR011009">
    <property type="entry name" value="Kinase-like_dom_sf"/>
</dbReference>
<keyword evidence="2" id="KW-0418">Kinase</keyword>
<name>A0A432ZZR0_9FUNG</name>
<dbReference type="Proteomes" id="UP000268093">
    <property type="component" value="Unassembled WGS sequence"/>
</dbReference>
<evidence type="ECO:0000313" key="3">
    <source>
        <dbReference type="Proteomes" id="UP000268093"/>
    </source>
</evidence>
<organism evidence="2 3">
    <name type="scientific">Jimgerdemannia flammicorona</name>
    <dbReference type="NCBI Taxonomy" id="994334"/>
    <lineage>
        <taxon>Eukaryota</taxon>
        <taxon>Fungi</taxon>
        <taxon>Fungi incertae sedis</taxon>
        <taxon>Mucoromycota</taxon>
        <taxon>Mucoromycotina</taxon>
        <taxon>Endogonomycetes</taxon>
        <taxon>Endogonales</taxon>
        <taxon>Endogonaceae</taxon>
        <taxon>Jimgerdemannia</taxon>
    </lineage>
</organism>
<evidence type="ECO:0000313" key="2">
    <source>
        <dbReference type="EMBL" id="RUO95879.1"/>
    </source>
</evidence>
<dbReference type="GO" id="GO:0007165">
    <property type="term" value="P:signal transduction"/>
    <property type="evidence" value="ECO:0007669"/>
    <property type="project" value="TreeGrafter"/>
</dbReference>
<protein>
    <submittedName>
        <fullName evidence="2">Kinase-like domain-containing protein</fullName>
    </submittedName>
</protein>
<dbReference type="InterPro" id="IPR000719">
    <property type="entry name" value="Prot_kinase_dom"/>
</dbReference>
<reference evidence="2 3" key="1">
    <citation type="journal article" date="2018" name="New Phytol.">
        <title>Phylogenomics of Endogonaceae and evolution of mycorrhizas within Mucoromycota.</title>
        <authorList>
            <person name="Chang Y."/>
            <person name="Desiro A."/>
            <person name="Na H."/>
            <person name="Sandor L."/>
            <person name="Lipzen A."/>
            <person name="Clum A."/>
            <person name="Barry K."/>
            <person name="Grigoriev I.V."/>
            <person name="Martin F.M."/>
            <person name="Stajich J.E."/>
            <person name="Smith M.E."/>
            <person name="Bonito G."/>
            <person name="Spatafora J.W."/>
        </authorList>
    </citation>
    <scope>NUCLEOTIDE SEQUENCE [LARGE SCALE GENOMIC DNA]</scope>
    <source>
        <strain evidence="2 3">GMNB39</strain>
    </source>
</reference>
<dbReference type="AlphaFoldDB" id="A0A432ZZR0"/>
<dbReference type="GO" id="GO:0004672">
    <property type="term" value="F:protein kinase activity"/>
    <property type="evidence" value="ECO:0007669"/>
    <property type="project" value="InterPro"/>
</dbReference>
<accession>A0A432ZZR0</accession>
<dbReference type="PROSITE" id="PS50011">
    <property type="entry name" value="PROTEIN_KINASE_DOM"/>
    <property type="match status" value="1"/>
</dbReference>